<gene>
    <name evidence="1" type="ORF">NQ176_g10157</name>
</gene>
<reference evidence="1" key="1">
    <citation type="submission" date="2022-08" db="EMBL/GenBank/DDBJ databases">
        <title>Genome Sequence of Lecanicillium fungicola.</title>
        <authorList>
            <person name="Buettner E."/>
        </authorList>
    </citation>
    <scope>NUCLEOTIDE SEQUENCE</scope>
    <source>
        <strain evidence="1">Babe33</strain>
    </source>
</reference>
<proteinExistence type="predicted"/>
<keyword evidence="2" id="KW-1185">Reference proteome</keyword>
<organism evidence="1 2">
    <name type="scientific">Zarea fungicola</name>
    <dbReference type="NCBI Taxonomy" id="93591"/>
    <lineage>
        <taxon>Eukaryota</taxon>
        <taxon>Fungi</taxon>
        <taxon>Dikarya</taxon>
        <taxon>Ascomycota</taxon>
        <taxon>Pezizomycotina</taxon>
        <taxon>Sordariomycetes</taxon>
        <taxon>Hypocreomycetidae</taxon>
        <taxon>Hypocreales</taxon>
        <taxon>Cordycipitaceae</taxon>
        <taxon>Zarea</taxon>
    </lineage>
</organism>
<evidence type="ECO:0000313" key="1">
    <source>
        <dbReference type="EMBL" id="KAJ2966424.1"/>
    </source>
</evidence>
<accession>A0ACC1MIG5</accession>
<dbReference type="Proteomes" id="UP001143910">
    <property type="component" value="Unassembled WGS sequence"/>
</dbReference>
<comment type="caution">
    <text evidence="1">The sequence shown here is derived from an EMBL/GenBank/DDBJ whole genome shotgun (WGS) entry which is preliminary data.</text>
</comment>
<dbReference type="EMBL" id="JANJQO010002632">
    <property type="protein sequence ID" value="KAJ2966424.1"/>
    <property type="molecule type" value="Genomic_DNA"/>
</dbReference>
<name>A0ACC1MIG5_9HYPO</name>
<evidence type="ECO:0000313" key="2">
    <source>
        <dbReference type="Proteomes" id="UP001143910"/>
    </source>
</evidence>
<protein>
    <submittedName>
        <fullName evidence="1">Uncharacterized protein</fullName>
    </submittedName>
</protein>
<sequence length="508" mass="58365">MPSRIELLHHEPVTYEEALNKSFNIIQRHEELHAKNVFTAELWRRRDSLAEIARHHLQLSPGDAVTVSPQEKWLTGGFNMCVPVDVVAGTETMRLLFKCPMPFKVAEANYPGSVDEKLRGEVGAYAWMQQNCPGIRIPHLYGFGSPSYQYTHCNALPWHRGLVLTFRRWLSNTLLRTPPPSRYFCHTTHRAMPFHYMLLEFIGPETGHVLVNSWSNMENPLCRKRLFRGMASIILEMARAPQARIGSFRFNNDCTVTLANRAMFAATAILESQGSPRTIQEGQTYASTEPFVADMMSFYDENLLFDRCASHSEDDCRSLLATRSFLRAVAHHFIRRESRNGPFLPQLTDLNGGNFFVDDDWNITCLFDLEWVCALPVECLEVPYWLAGVGIGDLTGDKLAEFSILRREFLDVLREEEAKLKLSWPLSSIMDKMWTTNGVWFWHSLASVDGASWMVLDHLSLHFCVRLTVEDDKVLSQLWNHDAEETVQSKMDEFSKYAEDVKELFKDN</sequence>